<feature type="compositionally biased region" description="Pro residues" evidence="3">
    <location>
        <begin position="572"/>
        <end position="590"/>
    </location>
</feature>
<dbReference type="Gene3D" id="3.40.720.10">
    <property type="entry name" value="Alkaline Phosphatase, subunit A"/>
    <property type="match status" value="2"/>
</dbReference>
<feature type="chain" id="PRO_5004846338" description="Sulfatase N-terminal domain-containing protein" evidence="4">
    <location>
        <begin position="27"/>
        <end position="1132"/>
    </location>
</feature>
<evidence type="ECO:0000256" key="3">
    <source>
        <dbReference type="SAM" id="MobiDB-lite"/>
    </source>
</evidence>
<feature type="domain" description="Sulfatase N-terminal" evidence="5">
    <location>
        <begin position="44"/>
        <end position="370"/>
    </location>
</feature>
<keyword evidence="4" id="KW-0732">Signal</keyword>
<proteinExistence type="inferred from homology"/>
<evidence type="ECO:0000256" key="1">
    <source>
        <dbReference type="ARBA" id="ARBA00008779"/>
    </source>
</evidence>
<accession>W4M8V1</accession>
<keyword evidence="7" id="KW-1185">Reference proteome</keyword>
<evidence type="ECO:0000259" key="5">
    <source>
        <dbReference type="Pfam" id="PF00884"/>
    </source>
</evidence>
<name>W4M8V1_9BACT</name>
<feature type="signal peptide" evidence="4">
    <location>
        <begin position="1"/>
        <end position="26"/>
    </location>
</feature>
<feature type="domain" description="Sulfatase N-terminal" evidence="5">
    <location>
        <begin position="616"/>
        <end position="941"/>
    </location>
</feature>
<dbReference type="PANTHER" id="PTHR42693">
    <property type="entry name" value="ARYLSULFATASE FAMILY MEMBER"/>
    <property type="match status" value="1"/>
</dbReference>
<dbReference type="InterPro" id="IPR017850">
    <property type="entry name" value="Alkaline_phosphatase_core_sf"/>
</dbReference>
<evidence type="ECO:0000313" key="6">
    <source>
        <dbReference type="EMBL" id="ETX06331.1"/>
    </source>
</evidence>
<evidence type="ECO:0000313" key="7">
    <source>
        <dbReference type="Proteomes" id="UP000019140"/>
    </source>
</evidence>
<comment type="similarity">
    <text evidence="1">Belongs to the sulfatase family.</text>
</comment>
<feature type="region of interest" description="Disordered" evidence="3">
    <location>
        <begin position="561"/>
        <end position="612"/>
    </location>
</feature>
<dbReference type="InterPro" id="IPR050738">
    <property type="entry name" value="Sulfatase"/>
</dbReference>
<dbReference type="Proteomes" id="UP000019140">
    <property type="component" value="Unassembled WGS sequence"/>
</dbReference>
<dbReference type="SUPFAM" id="SSF53649">
    <property type="entry name" value="Alkaline phosphatase-like"/>
    <property type="match status" value="2"/>
</dbReference>
<dbReference type="GO" id="GO:0004065">
    <property type="term" value="F:arylsulfatase activity"/>
    <property type="evidence" value="ECO:0007669"/>
    <property type="project" value="TreeGrafter"/>
</dbReference>
<dbReference type="HOGENOM" id="CLU_278832_0_0_7"/>
<sequence>MPLYKFIGVSIVILLSAIGLSFNALANTVPDAPVLAPAAEPQRQNVLLILADDIGVDILEVYGEGDGFPVTPTLDRMANEGVLFRNAWATPKCSPTRATILTGRYGFRTGITGLVTSTDLEALSPDEIIIPEVLSYRTQTHEPAMIGKWHLGNCLNGQRRGPNIAGFPHYTGSFANLLPSSGQSFFEWDKTVNGQTSRSHTYATTDSVNDAAEWIHQQSSQPWFLYLAFNAPHEPFQIPPHALVSPSTLARLPQDDLGNPSPAGTICEGNDRRFCYLAMVEAMDAEIGRLLASITPEVMARTTVIFVGDNGTPRAVTRAPFTSERAKNTLYEGGVNVPLIVYGAGVENANRESAALVNTTDLFATTLELATGQAIAEFLPGYIVHDSMSIVPILKDVPDAAQRTYVYTELFHPTRTNVIRQFGHAIRNARYKLIRFTTQQRDEFYDLVTDPFEQNNLLLSPMDEEQTANHTALNQQLAALRAPVENACPIVAECSDCNRCVVSDTETGACNTFDTGRQMCELPDATAFSCPEGQTIHRVRCPCTGPAGYCSTRHDQQLVCAPGNPLADSPPETGPAPDLDPAPEPGPVPEPDLDPAPGDDPPLGTDPLPEPEPQLQNVLLILADDIGVDMLDAYGEGEGFPVTPTLDRMADEGVLFRNAWATPKCSSTRATILTGRYGFRTGVMSVVSSTDLRALSPDEIIIPEVLSIRTQTHEQALIGKWHLGNCLNGQRRGPNIAGFSHFAGSFSNIVNKGQSFFEWDKTINGPTSRVHTYATTDSVNDAAEWINHQNDRPWFLYLALHAPHKPWQIPPHDLVSPSTLGLLPRDEQGQIHPPGTHCEGGDQRFCYVAMIEGMDAEIGRLLASIPSEVRDRTTVIFVGDNGTPRAVIRPPFDRNHGKSTLYEGGVNVPLIVYGAGVENAHLESAALVNTTDLFATILELATGQTAADLLPADLVHDSRSIVPLLKNVPDAEQRTYVYTELFHPTSSSVSRQFGHAIRNARYKLIRLTTLQRDEFYDLETDPFEQNNLLRNPMDEVQAANHEALSQQLAALRAPVENACPIVAECSDCNRCVVSDAETDSCTAIDTGMQACQQPDATEFSCPEGQTIHKVRCPCTGPSGYCLTRHDQHFVCQ</sequence>
<protein>
    <recommendedName>
        <fullName evidence="5">Sulfatase N-terminal domain-containing protein</fullName>
    </recommendedName>
</protein>
<dbReference type="AlphaFoldDB" id="W4M8V1"/>
<dbReference type="EMBL" id="AZHX01000728">
    <property type="protein sequence ID" value="ETX06331.1"/>
    <property type="molecule type" value="Genomic_DNA"/>
</dbReference>
<dbReference type="PATRIC" id="fig|1429439.4.peg.3016"/>
<keyword evidence="2" id="KW-0378">Hydrolase</keyword>
<evidence type="ECO:0000256" key="4">
    <source>
        <dbReference type="SAM" id="SignalP"/>
    </source>
</evidence>
<dbReference type="InterPro" id="IPR000917">
    <property type="entry name" value="Sulfatase_N"/>
</dbReference>
<gene>
    <name evidence="6" type="ORF">ETSY2_17790</name>
</gene>
<evidence type="ECO:0000256" key="2">
    <source>
        <dbReference type="ARBA" id="ARBA00022801"/>
    </source>
</evidence>
<organism evidence="6 7">
    <name type="scientific">Candidatus Entotheonella gemina</name>
    <dbReference type="NCBI Taxonomy" id="1429439"/>
    <lineage>
        <taxon>Bacteria</taxon>
        <taxon>Pseudomonadati</taxon>
        <taxon>Nitrospinota/Tectimicrobiota group</taxon>
        <taxon>Candidatus Tectimicrobiota</taxon>
        <taxon>Candidatus Entotheonellia</taxon>
        <taxon>Candidatus Entotheonellales</taxon>
        <taxon>Candidatus Entotheonellaceae</taxon>
        <taxon>Candidatus Entotheonella</taxon>
    </lineage>
</organism>
<dbReference type="Pfam" id="PF00884">
    <property type="entry name" value="Sulfatase"/>
    <property type="match status" value="2"/>
</dbReference>
<dbReference type="CDD" id="cd16154">
    <property type="entry name" value="sulfatase_like"/>
    <property type="match status" value="1"/>
</dbReference>
<reference evidence="6 7" key="1">
    <citation type="journal article" date="2014" name="Nature">
        <title>An environmental bacterial taxon with a large and distinct metabolic repertoire.</title>
        <authorList>
            <person name="Wilson M.C."/>
            <person name="Mori T."/>
            <person name="Ruckert C."/>
            <person name="Uria A.R."/>
            <person name="Helf M.J."/>
            <person name="Takada K."/>
            <person name="Gernert C."/>
            <person name="Steffens U.A."/>
            <person name="Heycke N."/>
            <person name="Schmitt S."/>
            <person name="Rinke C."/>
            <person name="Helfrich E.J."/>
            <person name="Brachmann A.O."/>
            <person name="Gurgui C."/>
            <person name="Wakimoto T."/>
            <person name="Kracht M."/>
            <person name="Crusemann M."/>
            <person name="Hentschel U."/>
            <person name="Abe I."/>
            <person name="Matsunaga S."/>
            <person name="Kalinowski J."/>
            <person name="Takeyama H."/>
            <person name="Piel J."/>
        </authorList>
    </citation>
    <scope>NUCLEOTIDE SEQUENCE [LARGE SCALE GENOMIC DNA]</scope>
    <source>
        <strain evidence="7">TSY2</strain>
    </source>
</reference>
<comment type="caution">
    <text evidence="6">The sequence shown here is derived from an EMBL/GenBank/DDBJ whole genome shotgun (WGS) entry which is preliminary data.</text>
</comment>
<dbReference type="PANTHER" id="PTHR42693:SF53">
    <property type="entry name" value="ENDO-4-O-SULFATASE"/>
    <property type="match status" value="1"/>
</dbReference>